<comment type="subcellular location">
    <subcellularLocation>
        <location evidence="3 20">Cytoplasm</location>
    </subcellularLocation>
</comment>
<evidence type="ECO:0000256" key="8">
    <source>
        <dbReference type="ARBA" id="ARBA00022490"/>
    </source>
</evidence>
<dbReference type="NCBIfam" id="TIGR00179">
    <property type="entry name" value="murB"/>
    <property type="match status" value="1"/>
</dbReference>
<dbReference type="InterPro" id="IPR011601">
    <property type="entry name" value="MurB_C"/>
</dbReference>
<sequence>MQIYKKANLKSFHTFNVDVTCDVLIVVETQEELVFAYKNAEWEALPKLLLGKGSNVLFTDHFKGVVIINRLLGIDVSNSVDSWKLHVNGGEDWPNLVAWTVEEGYFGLENLALIPGCAGSAPIQNIGAYGVEFKDVCEYVEVLDLDSFSVQRLNRAECKFGYRDSIFKNELYKKVVIVAVGLKLPKDWQPITSYGNLKALPNDELTAKRIFDEVCQVRMSKLPDPMVTGNAGSFFKNPVVSTQKFDQLKAMYPDMVAYASGDGMKLAAGWLIDQSGLKGMSIGGAKVHEVQALVLINSGNATTKDIISLASKVRSTVLDKYQISLEHEVRFYDSNKETYLHELVSD</sequence>
<dbReference type="Pfam" id="PF01565">
    <property type="entry name" value="FAD_binding_4"/>
    <property type="match status" value="1"/>
</dbReference>
<dbReference type="NCBIfam" id="NF000755">
    <property type="entry name" value="PRK00046.1"/>
    <property type="match status" value="1"/>
</dbReference>
<evidence type="ECO:0000256" key="12">
    <source>
        <dbReference type="ARBA" id="ARBA00022857"/>
    </source>
</evidence>
<name>A0ABT4YMP0_9VIBR</name>
<dbReference type="HAMAP" id="MF_00037">
    <property type="entry name" value="MurB"/>
    <property type="match status" value="1"/>
</dbReference>
<evidence type="ECO:0000256" key="16">
    <source>
        <dbReference type="ARBA" id="ARBA00023306"/>
    </source>
</evidence>
<evidence type="ECO:0000256" key="11">
    <source>
        <dbReference type="ARBA" id="ARBA00022827"/>
    </source>
</evidence>
<evidence type="ECO:0000256" key="15">
    <source>
        <dbReference type="ARBA" id="ARBA00023002"/>
    </source>
</evidence>
<keyword evidence="17 20" id="KW-0961">Cell wall biogenesis/degradation</keyword>
<keyword evidence="10 20" id="KW-0285">Flavoprotein</keyword>
<feature type="active site" evidence="20">
    <location>
        <position position="163"/>
    </location>
</feature>
<dbReference type="EMBL" id="JAQLOI010000001">
    <property type="protein sequence ID" value="MDB1122710.1"/>
    <property type="molecule type" value="Genomic_DNA"/>
</dbReference>
<evidence type="ECO:0000256" key="7">
    <source>
        <dbReference type="ARBA" id="ARBA00015188"/>
    </source>
</evidence>
<comment type="catalytic activity">
    <reaction evidence="19 20">
        <text>UDP-N-acetyl-alpha-D-muramate + NADP(+) = UDP-N-acetyl-3-O-(1-carboxyvinyl)-alpha-D-glucosamine + NADPH + H(+)</text>
        <dbReference type="Rhea" id="RHEA:12248"/>
        <dbReference type="ChEBI" id="CHEBI:15378"/>
        <dbReference type="ChEBI" id="CHEBI:57783"/>
        <dbReference type="ChEBI" id="CHEBI:58349"/>
        <dbReference type="ChEBI" id="CHEBI:68483"/>
        <dbReference type="ChEBI" id="CHEBI:70757"/>
        <dbReference type="EC" id="1.3.1.98"/>
    </reaction>
</comment>
<evidence type="ECO:0000256" key="4">
    <source>
        <dbReference type="ARBA" id="ARBA00004752"/>
    </source>
</evidence>
<dbReference type="SUPFAM" id="SSF56194">
    <property type="entry name" value="Uridine diphospho-N-Acetylenolpyruvylglucosamine reductase, MurB, C-terminal domain"/>
    <property type="match status" value="1"/>
</dbReference>
<feature type="domain" description="FAD-binding PCMH-type" evidence="21">
    <location>
        <begin position="17"/>
        <end position="187"/>
    </location>
</feature>
<dbReference type="Pfam" id="PF02873">
    <property type="entry name" value="MurB_C"/>
    <property type="match status" value="1"/>
</dbReference>
<keyword evidence="16 20" id="KW-0131">Cell cycle</keyword>
<dbReference type="PANTHER" id="PTHR21071:SF4">
    <property type="entry name" value="UDP-N-ACETYLENOLPYRUVOYLGLUCOSAMINE REDUCTASE"/>
    <property type="match status" value="1"/>
</dbReference>
<gene>
    <name evidence="20 22" type="primary">murB</name>
    <name evidence="22" type="ORF">PGX00_02925</name>
</gene>
<keyword evidence="23" id="KW-1185">Reference proteome</keyword>
<dbReference type="Gene3D" id="3.30.465.10">
    <property type="match status" value="1"/>
</dbReference>
<dbReference type="SUPFAM" id="SSF56176">
    <property type="entry name" value="FAD-binding/transporter-associated domain-like"/>
    <property type="match status" value="1"/>
</dbReference>
<dbReference type="RefSeq" id="WP_272132661.1">
    <property type="nucleotide sequence ID" value="NZ_JAQLOI010000001.1"/>
</dbReference>
<keyword evidence="13 20" id="KW-0133">Cell shape</keyword>
<evidence type="ECO:0000256" key="17">
    <source>
        <dbReference type="ARBA" id="ARBA00023316"/>
    </source>
</evidence>
<keyword evidence="8 20" id="KW-0963">Cytoplasm</keyword>
<dbReference type="InterPro" id="IPR003170">
    <property type="entry name" value="MurB"/>
</dbReference>
<reference evidence="22 23" key="1">
    <citation type="submission" date="2023-01" db="EMBL/GenBank/DDBJ databases">
        <title>Vibrio sp. KJ40-1 sp.nov, isolated from marine algae.</title>
        <authorList>
            <person name="Butt M."/>
            <person name="Kim J.M.J."/>
            <person name="Jeon C.O.C."/>
        </authorList>
    </citation>
    <scope>NUCLEOTIDE SEQUENCE [LARGE SCALE GENOMIC DNA]</scope>
    <source>
        <strain evidence="22 23">KJ40-1</strain>
    </source>
</reference>
<dbReference type="Gene3D" id="3.30.43.10">
    <property type="entry name" value="Uridine Diphospho-n-acetylenolpyruvylglucosamine Reductase, domain 2"/>
    <property type="match status" value="1"/>
</dbReference>
<proteinExistence type="inferred from homology"/>
<protein>
    <recommendedName>
        <fullName evidence="7 20">UDP-N-acetylenolpyruvoylglucosamine reductase</fullName>
        <ecNumber evidence="6 20">1.3.1.98</ecNumber>
    </recommendedName>
    <alternativeName>
        <fullName evidence="18 20">UDP-N-acetylmuramate dehydrogenase</fullName>
    </alternativeName>
</protein>
<evidence type="ECO:0000256" key="19">
    <source>
        <dbReference type="ARBA" id="ARBA00048914"/>
    </source>
</evidence>
<dbReference type="InterPro" id="IPR016167">
    <property type="entry name" value="FAD-bd_PCMH_sub1"/>
</dbReference>
<keyword evidence="14 20" id="KW-0573">Peptidoglycan synthesis</keyword>
<dbReference type="InterPro" id="IPR006094">
    <property type="entry name" value="Oxid_FAD_bind_N"/>
</dbReference>
<dbReference type="GO" id="GO:0008762">
    <property type="term" value="F:UDP-N-acetylmuramate dehydrogenase activity"/>
    <property type="evidence" value="ECO:0007669"/>
    <property type="project" value="UniProtKB-EC"/>
</dbReference>
<evidence type="ECO:0000313" key="23">
    <source>
        <dbReference type="Proteomes" id="UP001210678"/>
    </source>
</evidence>
<evidence type="ECO:0000259" key="21">
    <source>
        <dbReference type="PROSITE" id="PS51387"/>
    </source>
</evidence>
<feature type="active site" description="Proton donor" evidence="20">
    <location>
        <position position="233"/>
    </location>
</feature>
<comment type="cofactor">
    <cofactor evidence="1 20">
        <name>FAD</name>
        <dbReference type="ChEBI" id="CHEBI:57692"/>
    </cofactor>
</comment>
<evidence type="ECO:0000256" key="14">
    <source>
        <dbReference type="ARBA" id="ARBA00022984"/>
    </source>
</evidence>
<dbReference type="InterPro" id="IPR016169">
    <property type="entry name" value="FAD-bd_PCMH_sub2"/>
</dbReference>
<dbReference type="InterPro" id="IPR036635">
    <property type="entry name" value="MurB_C_sf"/>
</dbReference>
<dbReference type="InterPro" id="IPR016166">
    <property type="entry name" value="FAD-bd_PCMH"/>
</dbReference>
<evidence type="ECO:0000256" key="1">
    <source>
        <dbReference type="ARBA" id="ARBA00001974"/>
    </source>
</evidence>
<evidence type="ECO:0000256" key="9">
    <source>
        <dbReference type="ARBA" id="ARBA00022618"/>
    </source>
</evidence>
<organism evidence="22 23">
    <name type="scientific">Vibrio algarum</name>
    <dbReference type="NCBI Taxonomy" id="3020714"/>
    <lineage>
        <taxon>Bacteria</taxon>
        <taxon>Pseudomonadati</taxon>
        <taxon>Pseudomonadota</taxon>
        <taxon>Gammaproteobacteria</taxon>
        <taxon>Vibrionales</taxon>
        <taxon>Vibrionaceae</taxon>
        <taxon>Vibrio</taxon>
    </lineage>
</organism>
<evidence type="ECO:0000256" key="5">
    <source>
        <dbReference type="ARBA" id="ARBA00010485"/>
    </source>
</evidence>
<comment type="pathway">
    <text evidence="4 20">Cell wall biogenesis; peptidoglycan biosynthesis.</text>
</comment>
<feature type="active site" evidence="20">
    <location>
        <position position="328"/>
    </location>
</feature>
<evidence type="ECO:0000256" key="20">
    <source>
        <dbReference type="HAMAP-Rule" id="MF_00037"/>
    </source>
</evidence>
<keyword evidence="15 20" id="KW-0560">Oxidoreductase</keyword>
<evidence type="ECO:0000256" key="2">
    <source>
        <dbReference type="ARBA" id="ARBA00003921"/>
    </source>
</evidence>
<dbReference type="InterPro" id="IPR036318">
    <property type="entry name" value="FAD-bd_PCMH-like_sf"/>
</dbReference>
<dbReference type="Gene3D" id="3.90.78.10">
    <property type="entry name" value="UDP-N-acetylenolpyruvoylglucosamine reductase, C-terminal domain"/>
    <property type="match status" value="1"/>
</dbReference>
<evidence type="ECO:0000313" key="22">
    <source>
        <dbReference type="EMBL" id="MDB1122710.1"/>
    </source>
</evidence>
<evidence type="ECO:0000256" key="6">
    <source>
        <dbReference type="ARBA" id="ARBA00012518"/>
    </source>
</evidence>
<evidence type="ECO:0000256" key="3">
    <source>
        <dbReference type="ARBA" id="ARBA00004496"/>
    </source>
</evidence>
<comment type="caution">
    <text evidence="22">The sequence shown here is derived from an EMBL/GenBank/DDBJ whole genome shotgun (WGS) entry which is preliminary data.</text>
</comment>
<comment type="function">
    <text evidence="2 20">Cell wall formation.</text>
</comment>
<keyword evidence="11 20" id="KW-0274">FAD</keyword>
<accession>A0ABT4YMP0</accession>
<evidence type="ECO:0000256" key="13">
    <source>
        <dbReference type="ARBA" id="ARBA00022960"/>
    </source>
</evidence>
<dbReference type="PANTHER" id="PTHR21071">
    <property type="entry name" value="UDP-N-ACETYLENOLPYRUVOYLGLUCOSAMINE REDUCTASE"/>
    <property type="match status" value="1"/>
</dbReference>
<dbReference type="Proteomes" id="UP001210678">
    <property type="component" value="Unassembled WGS sequence"/>
</dbReference>
<keyword evidence="9 20" id="KW-0132">Cell division</keyword>
<comment type="similarity">
    <text evidence="5 20">Belongs to the MurB family.</text>
</comment>
<keyword evidence="12 20" id="KW-0521">NADP</keyword>
<evidence type="ECO:0000256" key="10">
    <source>
        <dbReference type="ARBA" id="ARBA00022630"/>
    </source>
</evidence>
<dbReference type="EC" id="1.3.1.98" evidence="6 20"/>
<evidence type="ECO:0000256" key="18">
    <source>
        <dbReference type="ARBA" id="ARBA00031026"/>
    </source>
</evidence>
<dbReference type="PROSITE" id="PS51387">
    <property type="entry name" value="FAD_PCMH"/>
    <property type="match status" value="1"/>
</dbReference>